<evidence type="ECO:0000259" key="3">
    <source>
        <dbReference type="Pfam" id="PF02668"/>
    </source>
</evidence>
<dbReference type="InterPro" id="IPR042098">
    <property type="entry name" value="TauD-like_sf"/>
</dbReference>
<evidence type="ECO:0000313" key="5">
    <source>
        <dbReference type="Proteomes" id="UP000250140"/>
    </source>
</evidence>
<dbReference type="GO" id="GO:0016491">
    <property type="term" value="F:oxidoreductase activity"/>
    <property type="evidence" value="ECO:0007669"/>
    <property type="project" value="UniProtKB-KW"/>
</dbReference>
<evidence type="ECO:0000313" key="4">
    <source>
        <dbReference type="EMBL" id="OCL15203.1"/>
    </source>
</evidence>
<evidence type="ECO:0000256" key="1">
    <source>
        <dbReference type="ARBA" id="ARBA00023002"/>
    </source>
</evidence>
<name>A0A8E2FDX2_9PEZI</name>
<dbReference type="Pfam" id="PF02668">
    <property type="entry name" value="TauD"/>
    <property type="match status" value="1"/>
</dbReference>
<keyword evidence="1" id="KW-0560">Oxidoreductase</keyword>
<evidence type="ECO:0000256" key="2">
    <source>
        <dbReference type="SAM" id="MobiDB-lite"/>
    </source>
</evidence>
<proteinExistence type="predicted"/>
<dbReference type="Gene3D" id="3.60.130.10">
    <property type="entry name" value="Clavaminate synthase-like"/>
    <property type="match status" value="1"/>
</dbReference>
<feature type="domain" description="TauD/TfdA-like" evidence="3">
    <location>
        <begin position="138"/>
        <end position="370"/>
    </location>
</feature>
<dbReference type="EMBL" id="KV748474">
    <property type="protein sequence ID" value="OCL15203.1"/>
    <property type="molecule type" value="Genomic_DNA"/>
</dbReference>
<feature type="region of interest" description="Disordered" evidence="2">
    <location>
        <begin position="396"/>
        <end position="420"/>
    </location>
</feature>
<dbReference type="Proteomes" id="UP000250140">
    <property type="component" value="Unassembled WGS sequence"/>
</dbReference>
<dbReference type="InterPro" id="IPR050411">
    <property type="entry name" value="AlphaKG_dependent_hydroxylases"/>
</dbReference>
<protein>
    <submittedName>
        <fullName evidence="4">Clavaminate synthase-like protein</fullName>
    </submittedName>
</protein>
<dbReference type="AlphaFoldDB" id="A0A8E2FDX2"/>
<dbReference type="PANTHER" id="PTHR10696">
    <property type="entry name" value="GAMMA-BUTYROBETAINE HYDROXYLASE-RELATED"/>
    <property type="match status" value="1"/>
</dbReference>
<dbReference type="InterPro" id="IPR003819">
    <property type="entry name" value="TauD/TfdA-like"/>
</dbReference>
<dbReference type="OrthoDB" id="272271at2759"/>
<reference evidence="4 5" key="1">
    <citation type="journal article" date="2016" name="Nat. Commun.">
        <title>Ectomycorrhizal ecology is imprinted in the genome of the dominant symbiotic fungus Cenococcum geophilum.</title>
        <authorList>
            <consortium name="DOE Joint Genome Institute"/>
            <person name="Peter M."/>
            <person name="Kohler A."/>
            <person name="Ohm R.A."/>
            <person name="Kuo A."/>
            <person name="Krutzmann J."/>
            <person name="Morin E."/>
            <person name="Arend M."/>
            <person name="Barry K.W."/>
            <person name="Binder M."/>
            <person name="Choi C."/>
            <person name="Clum A."/>
            <person name="Copeland A."/>
            <person name="Grisel N."/>
            <person name="Haridas S."/>
            <person name="Kipfer T."/>
            <person name="LaButti K."/>
            <person name="Lindquist E."/>
            <person name="Lipzen A."/>
            <person name="Maire R."/>
            <person name="Meier B."/>
            <person name="Mihaltcheva S."/>
            <person name="Molinier V."/>
            <person name="Murat C."/>
            <person name="Poggeler S."/>
            <person name="Quandt C.A."/>
            <person name="Sperisen C."/>
            <person name="Tritt A."/>
            <person name="Tisserant E."/>
            <person name="Crous P.W."/>
            <person name="Henrissat B."/>
            <person name="Nehls U."/>
            <person name="Egli S."/>
            <person name="Spatafora J.W."/>
            <person name="Grigoriev I.V."/>
            <person name="Martin F.M."/>
        </authorList>
    </citation>
    <scope>NUCLEOTIDE SEQUENCE [LARGE SCALE GENOMIC DNA]</scope>
    <source>
        <strain evidence="4 5">CBS 207.34</strain>
    </source>
</reference>
<accession>A0A8E2FDX2</accession>
<keyword evidence="5" id="KW-1185">Reference proteome</keyword>
<dbReference type="SUPFAM" id="SSF51197">
    <property type="entry name" value="Clavaminate synthase-like"/>
    <property type="match status" value="1"/>
</dbReference>
<organism evidence="4 5">
    <name type="scientific">Glonium stellatum</name>
    <dbReference type="NCBI Taxonomy" id="574774"/>
    <lineage>
        <taxon>Eukaryota</taxon>
        <taxon>Fungi</taxon>
        <taxon>Dikarya</taxon>
        <taxon>Ascomycota</taxon>
        <taxon>Pezizomycotina</taxon>
        <taxon>Dothideomycetes</taxon>
        <taxon>Pleosporomycetidae</taxon>
        <taxon>Gloniales</taxon>
        <taxon>Gloniaceae</taxon>
        <taxon>Glonium</taxon>
    </lineage>
</organism>
<sequence>MEFNETLHSPEVNFYHEHPELQTVFPTRQPDIEWVPEYSKYLARQEKRKATENLQTHLPFGWPQKVEGPEVWDGNKFKTENGGLGDATWVVHFAPSHIRDFERALAYYRVHVEMPLGYVNRKTFPLSEDTIKFLRNCSKRIHQGDGLLVLRGLNPDKYDAEENAVIYAGLSSYIGDRRGFQSRFTKEVMIHIKDTGKTLTPNPMASYTNQAQPFHSDLGDILGLYALEVSETGGTSHVASTAQVYNEIAATRPDIIHTLSSLWVIDGYDYTKDPAYMLRPLLFHEDGHVILNYARRLFTGVGTLTRSQYLPAISEAQAEALDALEFTARKVGTSMMLQKGDIQFQNNLATVHGRDGFEDGDSKRHLLRLWLQDDEYAWKVPPALMGEWNGVFDPTKKPEDEVFPDAPTRAGATDTTTSCS</sequence>
<gene>
    <name evidence="4" type="ORF">AOQ84DRAFT_414052</name>
</gene>
<dbReference type="PANTHER" id="PTHR10696:SF54">
    <property type="entry name" value="FAMILY OXIDOREDUCTASE, PUTATIVE (AFU_ORTHOLOGUE AFUA_4G13850)-RELATED"/>
    <property type="match status" value="1"/>
</dbReference>